<dbReference type="InterPro" id="IPR005801">
    <property type="entry name" value="ADC_synthase"/>
</dbReference>
<gene>
    <name evidence="2" type="ORF">BsIDN1_39520</name>
</gene>
<dbReference type="InterPro" id="IPR006805">
    <property type="entry name" value="Anth_synth_I_N"/>
</dbReference>
<name>A0A5S9MDZ8_BACIA</name>
<organism evidence="2 3">
    <name type="scientific">Bacillus safensis</name>
    <dbReference type="NCBI Taxonomy" id="561879"/>
    <lineage>
        <taxon>Bacteria</taxon>
        <taxon>Bacillati</taxon>
        <taxon>Bacillota</taxon>
        <taxon>Bacilli</taxon>
        <taxon>Bacillales</taxon>
        <taxon>Bacillaceae</taxon>
        <taxon>Bacillus</taxon>
    </lineage>
</organism>
<dbReference type="Proteomes" id="UP000464658">
    <property type="component" value="Chromosome"/>
</dbReference>
<feature type="domain" description="Anthranilate synthase component I N-terminal" evidence="1">
    <location>
        <begin position="29"/>
        <end position="77"/>
    </location>
</feature>
<dbReference type="Gene3D" id="3.60.120.10">
    <property type="entry name" value="Anthranilate synthase"/>
    <property type="match status" value="1"/>
</dbReference>
<dbReference type="AlphaFoldDB" id="A0A5S9MDZ8"/>
<reference evidence="2 3" key="1">
    <citation type="submission" date="2019-12" db="EMBL/GenBank/DDBJ databases">
        <title>Full genome sequence of a Bacillus safensis strain isolated from commercially available natto in Indonesia.</title>
        <authorList>
            <person name="Yoshida M."/>
            <person name="Uomi M."/>
            <person name="Waturangi D."/>
            <person name="Ekaputri J.J."/>
            <person name="Setiamarga D.H.E."/>
        </authorList>
    </citation>
    <scope>NUCLEOTIDE SEQUENCE [LARGE SCALE GENOMIC DNA]</scope>
    <source>
        <strain evidence="2 3">IDN1</strain>
    </source>
</reference>
<evidence type="ECO:0000259" key="1">
    <source>
        <dbReference type="Pfam" id="PF04715"/>
    </source>
</evidence>
<dbReference type="Pfam" id="PF04715">
    <property type="entry name" value="Anth_synt_I_N"/>
    <property type="match status" value="1"/>
</dbReference>
<dbReference type="SUPFAM" id="SSF56322">
    <property type="entry name" value="ADC synthase"/>
    <property type="match status" value="1"/>
</dbReference>
<sequence length="94" mass="10819">MNSQSNLTQFLKDSESYKTIPIVETITVDTLSPIQIVEKLKQDIVYLLESKDESSSWSRYSFIGLHPFLTLHDDQKTNTLHVMLRGRKSCKSKS</sequence>
<proteinExistence type="predicted"/>
<evidence type="ECO:0000313" key="3">
    <source>
        <dbReference type="Proteomes" id="UP000464658"/>
    </source>
</evidence>
<evidence type="ECO:0000313" key="2">
    <source>
        <dbReference type="EMBL" id="BBP90334.1"/>
    </source>
</evidence>
<protein>
    <recommendedName>
        <fullName evidence="1">Anthranilate synthase component I N-terminal domain-containing protein</fullName>
    </recommendedName>
</protein>
<dbReference type="EMBL" id="AP021906">
    <property type="protein sequence ID" value="BBP90334.1"/>
    <property type="molecule type" value="Genomic_DNA"/>
</dbReference>
<accession>A0A5S9MDZ8</accession>